<organism evidence="1 2">
    <name type="scientific">Scortum barcoo</name>
    <name type="common">barcoo grunter</name>
    <dbReference type="NCBI Taxonomy" id="214431"/>
    <lineage>
        <taxon>Eukaryota</taxon>
        <taxon>Metazoa</taxon>
        <taxon>Chordata</taxon>
        <taxon>Craniata</taxon>
        <taxon>Vertebrata</taxon>
        <taxon>Euteleostomi</taxon>
        <taxon>Actinopterygii</taxon>
        <taxon>Neopterygii</taxon>
        <taxon>Teleostei</taxon>
        <taxon>Neoteleostei</taxon>
        <taxon>Acanthomorphata</taxon>
        <taxon>Eupercaria</taxon>
        <taxon>Centrarchiformes</taxon>
        <taxon>Terapontoidei</taxon>
        <taxon>Terapontidae</taxon>
        <taxon>Scortum</taxon>
    </lineage>
</organism>
<sequence>MPPGRLLPRGGVPGVSHREEASGKTQDTLERLCLSAGLGTPSGIPPEELEEVSGVLESCTAILAVGIRSRESKIAFSRETLGMLSVFLCWISVIFGISKPARSQRVFLLGGGGVAVSQREYDSPEFV</sequence>
<dbReference type="Proteomes" id="UP000831701">
    <property type="component" value="Chromosome 20"/>
</dbReference>
<keyword evidence="2" id="KW-1185">Reference proteome</keyword>
<accession>A0ACB8VJ40</accession>
<name>A0ACB8VJ40_9TELE</name>
<gene>
    <name evidence="1" type="ORF">L3Q82_004278</name>
</gene>
<reference evidence="1" key="1">
    <citation type="submission" date="2022-04" db="EMBL/GenBank/DDBJ databases">
        <title>Jade perch genome.</title>
        <authorList>
            <person name="Chao B."/>
        </authorList>
    </citation>
    <scope>NUCLEOTIDE SEQUENCE</scope>
    <source>
        <strain evidence="1">CB-2022</strain>
    </source>
</reference>
<proteinExistence type="predicted"/>
<comment type="caution">
    <text evidence="1">The sequence shown here is derived from an EMBL/GenBank/DDBJ whole genome shotgun (WGS) entry which is preliminary data.</text>
</comment>
<protein>
    <submittedName>
        <fullName evidence="1">Uncharacterized protein</fullName>
    </submittedName>
</protein>
<evidence type="ECO:0000313" key="2">
    <source>
        <dbReference type="Proteomes" id="UP000831701"/>
    </source>
</evidence>
<evidence type="ECO:0000313" key="1">
    <source>
        <dbReference type="EMBL" id="KAI3355692.1"/>
    </source>
</evidence>
<dbReference type="EMBL" id="CM041550">
    <property type="protein sequence ID" value="KAI3355692.1"/>
    <property type="molecule type" value="Genomic_DNA"/>
</dbReference>